<keyword evidence="3" id="KW-1185">Reference proteome</keyword>
<reference evidence="2 3" key="1">
    <citation type="submission" date="2019-07" db="EMBL/GenBank/DDBJ databases">
        <title>Novel species isolated from glacier.</title>
        <authorList>
            <person name="Liu Q."/>
            <person name="Xin Y.-H."/>
        </authorList>
    </citation>
    <scope>NUCLEOTIDE SEQUENCE [LARGE SCALE GENOMIC DNA]</scope>
    <source>
        <strain evidence="2 3">LB1R16</strain>
    </source>
</reference>
<dbReference type="PROSITE" id="PS51186">
    <property type="entry name" value="GNAT"/>
    <property type="match status" value="1"/>
</dbReference>
<comment type="caution">
    <text evidence="2">The sequence shown here is derived from an EMBL/GenBank/DDBJ whole genome shotgun (WGS) entry which is preliminary data.</text>
</comment>
<dbReference type="InterPro" id="IPR016181">
    <property type="entry name" value="Acyl_CoA_acyltransferase"/>
</dbReference>
<dbReference type="PANTHER" id="PTHR43072:SF8">
    <property type="entry name" value="ACYLTRANSFERASE FABY-RELATED"/>
    <property type="match status" value="1"/>
</dbReference>
<gene>
    <name evidence="2" type="ORF">FMM06_05400</name>
</gene>
<dbReference type="RefSeq" id="WP_143555131.1">
    <property type="nucleotide sequence ID" value="NZ_VJWA01000001.1"/>
</dbReference>
<feature type="domain" description="N-acetyltransferase" evidence="1">
    <location>
        <begin position="1"/>
        <end position="163"/>
    </location>
</feature>
<dbReference type="InterPro" id="IPR000182">
    <property type="entry name" value="GNAT_dom"/>
</dbReference>
<sequence length="169" mass="17520">MIVREARPDDAAGIAAIYAPHVLTGTATFEIDPPGAETMAARVAAVQASGWPWLVAEGDGLLGWASACQFRERAAYRFTGEVSIYLRADVLRRGIGGALLTALVARAEAAGARQLVAVIGDSANAASIGLHAAHGFVHAGTLRGVGHKFGRALNVVYMQRSLAAVSQGD</sequence>
<evidence type="ECO:0000313" key="2">
    <source>
        <dbReference type="EMBL" id="TRW17586.1"/>
    </source>
</evidence>
<dbReference type="GO" id="GO:0016747">
    <property type="term" value="F:acyltransferase activity, transferring groups other than amino-acyl groups"/>
    <property type="evidence" value="ECO:0007669"/>
    <property type="project" value="InterPro"/>
</dbReference>
<dbReference type="Proteomes" id="UP000317894">
    <property type="component" value="Unassembled WGS sequence"/>
</dbReference>
<accession>A0A552UH84</accession>
<dbReference type="PANTHER" id="PTHR43072">
    <property type="entry name" value="N-ACETYLTRANSFERASE"/>
    <property type="match status" value="1"/>
</dbReference>
<proteinExistence type="predicted"/>
<keyword evidence="2" id="KW-0808">Transferase</keyword>
<protein>
    <submittedName>
        <fullName evidence="2">N-acetyltransferase</fullName>
    </submittedName>
</protein>
<dbReference type="EMBL" id="VJWA01000001">
    <property type="protein sequence ID" value="TRW17586.1"/>
    <property type="molecule type" value="Genomic_DNA"/>
</dbReference>
<name>A0A552UH84_9SPHN</name>
<dbReference type="Gene3D" id="3.40.630.30">
    <property type="match status" value="1"/>
</dbReference>
<evidence type="ECO:0000259" key="1">
    <source>
        <dbReference type="PROSITE" id="PS51186"/>
    </source>
</evidence>
<organism evidence="2 3">
    <name type="scientific">Glacieibacterium frigidum</name>
    <dbReference type="NCBI Taxonomy" id="2593303"/>
    <lineage>
        <taxon>Bacteria</taxon>
        <taxon>Pseudomonadati</taxon>
        <taxon>Pseudomonadota</taxon>
        <taxon>Alphaproteobacteria</taxon>
        <taxon>Sphingomonadales</taxon>
        <taxon>Sphingosinicellaceae</taxon>
        <taxon>Glacieibacterium</taxon>
    </lineage>
</organism>
<dbReference type="SUPFAM" id="SSF55729">
    <property type="entry name" value="Acyl-CoA N-acyltransferases (Nat)"/>
    <property type="match status" value="1"/>
</dbReference>
<dbReference type="Pfam" id="PF13420">
    <property type="entry name" value="Acetyltransf_4"/>
    <property type="match status" value="1"/>
</dbReference>
<evidence type="ECO:0000313" key="3">
    <source>
        <dbReference type="Proteomes" id="UP000317894"/>
    </source>
</evidence>
<dbReference type="AlphaFoldDB" id="A0A552UH84"/>
<dbReference type="OrthoDB" id="5459937at2"/>